<sequence length="116" mass="13714">MSLKIPHIKFNAGAFGHTFVGRRATRWLKTQFDGLGEERVIFIVQNNRMILDLLPSKLKVHYRKLGEQYREMFSSFNDEEVYNWIPDEWREVIESVDGGKEWGLRQVVNLRKFALA</sequence>
<accession>A0A0F9UH62</accession>
<proteinExistence type="predicted"/>
<reference evidence="1" key="1">
    <citation type="journal article" date="2015" name="Nature">
        <title>Complex archaea that bridge the gap between prokaryotes and eukaryotes.</title>
        <authorList>
            <person name="Spang A."/>
            <person name="Saw J.H."/>
            <person name="Jorgensen S.L."/>
            <person name="Zaremba-Niedzwiedzka K."/>
            <person name="Martijn J."/>
            <person name="Lind A.E."/>
            <person name="van Eijk R."/>
            <person name="Schleper C."/>
            <person name="Guy L."/>
            <person name="Ettema T.J."/>
        </authorList>
    </citation>
    <scope>NUCLEOTIDE SEQUENCE</scope>
</reference>
<organism evidence="1">
    <name type="scientific">marine sediment metagenome</name>
    <dbReference type="NCBI Taxonomy" id="412755"/>
    <lineage>
        <taxon>unclassified sequences</taxon>
        <taxon>metagenomes</taxon>
        <taxon>ecological metagenomes</taxon>
    </lineage>
</organism>
<protein>
    <submittedName>
        <fullName evidence="1">Uncharacterized protein</fullName>
    </submittedName>
</protein>
<comment type="caution">
    <text evidence="1">The sequence shown here is derived from an EMBL/GenBank/DDBJ whole genome shotgun (WGS) entry which is preliminary data.</text>
</comment>
<evidence type="ECO:0000313" key="1">
    <source>
        <dbReference type="EMBL" id="KKN52928.1"/>
    </source>
</evidence>
<name>A0A0F9UH62_9ZZZZ</name>
<gene>
    <name evidence="1" type="ORF">LCGC14_0607290</name>
</gene>
<dbReference type="AlphaFoldDB" id="A0A0F9UH62"/>
<dbReference type="EMBL" id="LAZR01000997">
    <property type="protein sequence ID" value="KKN52928.1"/>
    <property type="molecule type" value="Genomic_DNA"/>
</dbReference>